<comment type="subcellular location">
    <subcellularLocation>
        <location evidence="6">Cell membrane</location>
        <topology evidence="6">Multi-pass membrane protein</topology>
    </subcellularLocation>
    <subcellularLocation>
        <location evidence="1">Membrane</location>
        <topology evidence="1">Multi-pass membrane protein</topology>
    </subcellularLocation>
</comment>
<feature type="transmembrane region" description="Helical" evidence="6">
    <location>
        <begin position="333"/>
        <end position="355"/>
    </location>
</feature>
<evidence type="ECO:0000256" key="3">
    <source>
        <dbReference type="ARBA" id="ARBA00022692"/>
    </source>
</evidence>
<dbReference type="EMBL" id="QGNW01001325">
    <property type="protein sequence ID" value="RVW45508.1"/>
    <property type="molecule type" value="Genomic_DNA"/>
</dbReference>
<dbReference type="GO" id="GO:0022857">
    <property type="term" value="F:transmembrane transporter activity"/>
    <property type="evidence" value="ECO:0007669"/>
    <property type="project" value="UniProtKB-UniRule"/>
</dbReference>
<evidence type="ECO:0000256" key="5">
    <source>
        <dbReference type="ARBA" id="ARBA00023136"/>
    </source>
</evidence>
<evidence type="ECO:0000256" key="1">
    <source>
        <dbReference type="ARBA" id="ARBA00004141"/>
    </source>
</evidence>
<dbReference type="AlphaFoldDB" id="A0A438ECX8"/>
<feature type="transmembrane region" description="Helical" evidence="6">
    <location>
        <begin position="126"/>
        <end position="159"/>
    </location>
</feature>
<keyword evidence="4 6" id="KW-1133">Transmembrane helix</keyword>
<comment type="function">
    <text evidence="6">Choline transporter.</text>
</comment>
<feature type="transmembrane region" description="Helical" evidence="6">
    <location>
        <begin position="240"/>
        <end position="259"/>
    </location>
</feature>
<feature type="transmembrane region" description="Helical" evidence="6">
    <location>
        <begin position="93"/>
        <end position="120"/>
    </location>
</feature>
<dbReference type="PANTHER" id="PTHR12385:SF4">
    <property type="entry name" value="PROTEIN PNS1"/>
    <property type="match status" value="1"/>
</dbReference>
<feature type="transmembrane region" description="Helical" evidence="6">
    <location>
        <begin position="63"/>
        <end position="81"/>
    </location>
</feature>
<dbReference type="Proteomes" id="UP000288805">
    <property type="component" value="Unassembled WGS sequence"/>
</dbReference>
<dbReference type="InterPro" id="IPR007603">
    <property type="entry name" value="Choline_transptr-like"/>
</dbReference>
<keyword evidence="3 6" id="KW-0812">Transmembrane</keyword>
<feature type="transmembrane region" description="Helical" evidence="6">
    <location>
        <begin position="304"/>
        <end position="327"/>
    </location>
</feature>
<comment type="caution">
    <text evidence="7">The sequence shown here is derived from an EMBL/GenBank/DDBJ whole genome shotgun (WGS) entry which is preliminary data.</text>
</comment>
<evidence type="ECO:0000313" key="8">
    <source>
        <dbReference type="Proteomes" id="UP000288805"/>
    </source>
</evidence>
<comment type="similarity">
    <text evidence="2 6">Belongs to the CTL (choline transporter-like) family.</text>
</comment>
<evidence type="ECO:0000256" key="4">
    <source>
        <dbReference type="ARBA" id="ARBA00022989"/>
    </source>
</evidence>
<evidence type="ECO:0000256" key="6">
    <source>
        <dbReference type="RuleBase" id="RU368066"/>
    </source>
</evidence>
<feature type="transmembrane region" description="Helical" evidence="6">
    <location>
        <begin position="180"/>
        <end position="202"/>
    </location>
</feature>
<organism evidence="7 8">
    <name type="scientific">Vitis vinifera</name>
    <name type="common">Grape</name>
    <dbReference type="NCBI Taxonomy" id="29760"/>
    <lineage>
        <taxon>Eukaryota</taxon>
        <taxon>Viridiplantae</taxon>
        <taxon>Streptophyta</taxon>
        <taxon>Embryophyta</taxon>
        <taxon>Tracheophyta</taxon>
        <taxon>Spermatophyta</taxon>
        <taxon>Magnoliopsida</taxon>
        <taxon>eudicotyledons</taxon>
        <taxon>Gunneridae</taxon>
        <taxon>Pentapetalae</taxon>
        <taxon>rosids</taxon>
        <taxon>Vitales</taxon>
        <taxon>Vitaceae</taxon>
        <taxon>Viteae</taxon>
        <taxon>Vitis</taxon>
    </lineage>
</organism>
<dbReference type="GO" id="GO:0005886">
    <property type="term" value="C:plasma membrane"/>
    <property type="evidence" value="ECO:0007669"/>
    <property type="project" value="UniProtKB-SubCell"/>
</dbReference>
<keyword evidence="5 6" id="KW-0472">Membrane</keyword>
<dbReference type="Pfam" id="PF04515">
    <property type="entry name" value="Choline_transpo"/>
    <property type="match status" value="2"/>
</dbReference>
<name>A0A438ECX8_VITVI</name>
<dbReference type="PANTHER" id="PTHR12385">
    <property type="entry name" value="CHOLINE TRANSPORTER-LIKE (SLC FAMILY 44)"/>
    <property type="match status" value="1"/>
</dbReference>
<evidence type="ECO:0000256" key="2">
    <source>
        <dbReference type="ARBA" id="ARBA00007168"/>
    </source>
</evidence>
<proteinExistence type="inferred from homology"/>
<sequence length="418" mass="47233">MEMPKDNQKDECQHSTQKDGMKEHRRIACMLVAGEWFYGYFAIQLELDAFLWNENNHSSDFLFVLFFYRLPFSMLVLQKAVKLVWNLPEVMRVAYAFMLVMLLWMAIWSFGASGVVASSIGDSGRWWLLVVFSVSLFWTGAVLCNTVHVIVSGIVFLVLIHGGPEAAPMPPNSLMKSLRYAVTTSFGSICYGSLFTAAIRALRWEIRGFRSKIGNNECLLCCVDFLFHLVETLVRFFNKYAYVQLFLALMFVLSTLFNCSMSCDNCSLQIAVYGKSFNHSARDAWELFQSTGVEALIAYDCSGAVLLMGTVLGGLITGTCSGVWTWFRNSDRVIMVGSTAMLMGMILVGLAMVVVESAVTSIYICYAEDPLLIHRWDAEFFNQMSETLHQRLQYRSARVREVLSQNQLDGHIQESIPV</sequence>
<reference evidence="7 8" key="1">
    <citation type="journal article" date="2018" name="PLoS Genet.">
        <title>Population sequencing reveals clonal diversity and ancestral inbreeding in the grapevine cultivar Chardonnay.</title>
        <authorList>
            <person name="Roach M.J."/>
            <person name="Johnson D.L."/>
            <person name="Bohlmann J."/>
            <person name="van Vuuren H.J."/>
            <person name="Jones S.J."/>
            <person name="Pretorius I.S."/>
            <person name="Schmidt S.A."/>
            <person name="Borneman A.R."/>
        </authorList>
    </citation>
    <scope>NUCLEOTIDE SEQUENCE [LARGE SCALE GENOMIC DNA]</scope>
    <source>
        <strain evidence="8">cv. Chardonnay</strain>
        <tissue evidence="7">Leaf</tissue>
    </source>
</reference>
<protein>
    <recommendedName>
        <fullName evidence="6">Choline transporter-like protein</fullName>
    </recommendedName>
</protein>
<gene>
    <name evidence="7" type="primary">DDB_G0274487_0</name>
    <name evidence="7" type="ORF">CK203_091417</name>
</gene>
<evidence type="ECO:0000313" key="7">
    <source>
        <dbReference type="EMBL" id="RVW45508.1"/>
    </source>
</evidence>
<accession>A0A438ECX8</accession>